<dbReference type="EC" id="5.1.1.1" evidence="5"/>
<evidence type="ECO:0000256" key="5">
    <source>
        <dbReference type="HAMAP-Rule" id="MF_01201"/>
    </source>
</evidence>
<sequence>MIPIRPPSLSDLRHVSSPITVSISLDALARNFQQIRQWIAPSTKILAVVKADAYGHGAIPVAQTLEHLGIFGFGVASVMEGITLREHHIHCPILVMGPILPQHLSEIIRHQLTPVISRAESVQQLIELLFPRATPFPIHLKVDTGLHRLGFENDEALSLLSRLSHSTPLIEIEGLLSHFADADNQDHTLTNVQIQKFLAFIDQAKQLGVQPPILHMANSAGILFHPTAHLGMVRPGLMLYGYAPRQESAPQALTLEPVMHATTYVAHLRSLQPGEIVGYNALFRTRRPSQIAVLPVGYTHGFPRHLTGVGHVLIKGEQAPIIGKICMDMMMVDVTDIPHPTIGDEVVLLGKQGTREITAEDHAGWLNTIPYEVLCGIGGKANRIYLPHTLDPSSSHTSSQSAKKMLE</sequence>
<keyword evidence="4 5" id="KW-0413">Isomerase</keyword>
<evidence type="ECO:0000256" key="1">
    <source>
        <dbReference type="ARBA" id="ARBA00000316"/>
    </source>
</evidence>
<dbReference type="InterPro" id="IPR009006">
    <property type="entry name" value="Ala_racemase/Decarboxylase_C"/>
</dbReference>
<dbReference type="SUPFAM" id="SSF51419">
    <property type="entry name" value="PLP-binding barrel"/>
    <property type="match status" value="1"/>
</dbReference>
<dbReference type="SUPFAM" id="SSF50621">
    <property type="entry name" value="Alanine racemase C-terminal domain-like"/>
    <property type="match status" value="1"/>
</dbReference>
<comment type="similarity">
    <text evidence="5">Belongs to the alanine racemase family.</text>
</comment>
<name>A0AA96JWW8_9BACT</name>
<organism evidence="9 10">
    <name type="scientific">Candidatus Nitrospira neomarina</name>
    <dbReference type="NCBI Taxonomy" id="3020899"/>
    <lineage>
        <taxon>Bacteria</taxon>
        <taxon>Pseudomonadati</taxon>
        <taxon>Nitrospirota</taxon>
        <taxon>Nitrospiria</taxon>
        <taxon>Nitrospirales</taxon>
        <taxon>Nitrospiraceae</taxon>
        <taxon>Nitrospira</taxon>
    </lineage>
</organism>
<reference evidence="9 10" key="1">
    <citation type="submission" date="2023-01" db="EMBL/GenBank/DDBJ databases">
        <title>Cultivation and genomic characterization of new, ubiquitous marine nitrite-oxidizing bacteria from the Nitrospirales.</title>
        <authorList>
            <person name="Mueller A.J."/>
            <person name="Daebeler A."/>
            <person name="Herbold C.W."/>
            <person name="Kirkegaard R.H."/>
            <person name="Daims H."/>
        </authorList>
    </citation>
    <scope>NUCLEOTIDE SEQUENCE [LARGE SCALE GENOMIC DNA]</scope>
    <source>
        <strain evidence="9 10">DK</strain>
    </source>
</reference>
<evidence type="ECO:0000256" key="3">
    <source>
        <dbReference type="ARBA" id="ARBA00022898"/>
    </source>
</evidence>
<evidence type="ECO:0000259" key="8">
    <source>
        <dbReference type="SMART" id="SM01005"/>
    </source>
</evidence>
<comment type="pathway">
    <text evidence="5">Amino-acid biosynthesis; D-alanine biosynthesis; D-alanine from L-alanine: step 1/1.</text>
</comment>
<comment type="catalytic activity">
    <reaction evidence="1 5">
        <text>L-alanine = D-alanine</text>
        <dbReference type="Rhea" id="RHEA:20249"/>
        <dbReference type="ChEBI" id="CHEBI:57416"/>
        <dbReference type="ChEBI" id="CHEBI:57972"/>
        <dbReference type="EC" id="5.1.1.1"/>
    </reaction>
</comment>
<dbReference type="NCBIfam" id="TIGR00492">
    <property type="entry name" value="alr"/>
    <property type="match status" value="1"/>
</dbReference>
<feature type="binding site" evidence="5 7">
    <location>
        <position position="327"/>
    </location>
    <ligand>
        <name>substrate</name>
    </ligand>
</feature>
<dbReference type="HAMAP" id="MF_01201">
    <property type="entry name" value="Ala_racemase"/>
    <property type="match status" value="1"/>
</dbReference>
<proteinExistence type="inferred from homology"/>
<dbReference type="RefSeq" id="WP_312747145.1">
    <property type="nucleotide sequence ID" value="NZ_CP116968.1"/>
</dbReference>
<dbReference type="PANTHER" id="PTHR30511:SF0">
    <property type="entry name" value="ALANINE RACEMASE, CATABOLIC-RELATED"/>
    <property type="match status" value="1"/>
</dbReference>
<gene>
    <name evidence="9" type="primary">alr</name>
    <name evidence="9" type="ORF">PQG83_04240</name>
</gene>
<dbReference type="InterPro" id="IPR029066">
    <property type="entry name" value="PLP-binding_barrel"/>
</dbReference>
<evidence type="ECO:0000256" key="6">
    <source>
        <dbReference type="PIRSR" id="PIRSR600821-50"/>
    </source>
</evidence>
<dbReference type="InterPro" id="IPR000821">
    <property type="entry name" value="Ala_racemase"/>
</dbReference>
<dbReference type="PROSITE" id="PS00395">
    <property type="entry name" value="ALANINE_RACEMASE"/>
    <property type="match status" value="1"/>
</dbReference>
<protein>
    <recommendedName>
        <fullName evidence="5">Alanine racemase</fullName>
        <ecNumber evidence="5">5.1.1.1</ecNumber>
    </recommendedName>
</protein>
<dbReference type="PRINTS" id="PR00992">
    <property type="entry name" value="ALARACEMASE"/>
</dbReference>
<evidence type="ECO:0000256" key="4">
    <source>
        <dbReference type="ARBA" id="ARBA00023235"/>
    </source>
</evidence>
<dbReference type="Gene3D" id="3.20.20.10">
    <property type="entry name" value="Alanine racemase"/>
    <property type="match status" value="1"/>
</dbReference>
<accession>A0AA96JWW8</accession>
<dbReference type="InterPro" id="IPR020622">
    <property type="entry name" value="Ala_racemase_pyridoxalP-BS"/>
</dbReference>
<dbReference type="PANTHER" id="PTHR30511">
    <property type="entry name" value="ALANINE RACEMASE"/>
    <property type="match status" value="1"/>
</dbReference>
<comment type="cofactor">
    <cofactor evidence="2 5 6">
        <name>pyridoxal 5'-phosphate</name>
        <dbReference type="ChEBI" id="CHEBI:597326"/>
    </cofactor>
</comment>
<dbReference type="GO" id="GO:0008784">
    <property type="term" value="F:alanine racemase activity"/>
    <property type="evidence" value="ECO:0007669"/>
    <property type="project" value="UniProtKB-UniRule"/>
</dbReference>
<dbReference type="EMBL" id="CP116968">
    <property type="protein sequence ID" value="WNM62968.1"/>
    <property type="molecule type" value="Genomic_DNA"/>
</dbReference>
<evidence type="ECO:0000256" key="2">
    <source>
        <dbReference type="ARBA" id="ARBA00001933"/>
    </source>
</evidence>
<dbReference type="Gene3D" id="2.40.37.10">
    <property type="entry name" value="Lyase, Ornithine Decarboxylase, Chain A, domain 1"/>
    <property type="match status" value="1"/>
</dbReference>
<feature type="domain" description="Alanine racemase C-terminal" evidence="8">
    <location>
        <begin position="258"/>
        <end position="386"/>
    </location>
</feature>
<evidence type="ECO:0000256" key="7">
    <source>
        <dbReference type="PIRSR" id="PIRSR600821-52"/>
    </source>
</evidence>
<feature type="binding site" evidence="5 7">
    <location>
        <position position="148"/>
    </location>
    <ligand>
        <name>substrate</name>
    </ligand>
</feature>
<dbReference type="InterPro" id="IPR011079">
    <property type="entry name" value="Ala_racemase_C"/>
</dbReference>
<dbReference type="SMART" id="SM01005">
    <property type="entry name" value="Ala_racemase_C"/>
    <property type="match status" value="1"/>
</dbReference>
<evidence type="ECO:0000313" key="10">
    <source>
        <dbReference type="Proteomes" id="UP001302494"/>
    </source>
</evidence>
<feature type="active site" description="Proton acceptor; specific for L-alanine" evidence="5">
    <location>
        <position position="279"/>
    </location>
</feature>
<evidence type="ECO:0000313" key="9">
    <source>
        <dbReference type="EMBL" id="WNM62968.1"/>
    </source>
</evidence>
<dbReference type="KEGG" id="nneo:PQG83_04240"/>
<dbReference type="GO" id="GO:0030632">
    <property type="term" value="P:D-alanine biosynthetic process"/>
    <property type="evidence" value="ECO:0007669"/>
    <property type="project" value="UniProtKB-UniRule"/>
</dbReference>
<dbReference type="GO" id="GO:0005829">
    <property type="term" value="C:cytosol"/>
    <property type="evidence" value="ECO:0007669"/>
    <property type="project" value="TreeGrafter"/>
</dbReference>
<dbReference type="Pfam" id="PF01168">
    <property type="entry name" value="Ala_racemase_N"/>
    <property type="match status" value="1"/>
</dbReference>
<dbReference type="CDD" id="cd00430">
    <property type="entry name" value="PLPDE_III_AR"/>
    <property type="match status" value="1"/>
</dbReference>
<keyword evidence="3 5" id="KW-0663">Pyridoxal phosphate</keyword>
<dbReference type="Pfam" id="PF00842">
    <property type="entry name" value="Ala_racemase_C"/>
    <property type="match status" value="1"/>
</dbReference>
<dbReference type="AlphaFoldDB" id="A0AA96JWW8"/>
<feature type="active site" description="Proton acceptor; specific for D-alanine" evidence="5">
    <location>
        <position position="50"/>
    </location>
</feature>
<dbReference type="FunFam" id="3.20.20.10:FF:000002">
    <property type="entry name" value="Alanine racemase"/>
    <property type="match status" value="1"/>
</dbReference>
<dbReference type="InterPro" id="IPR001608">
    <property type="entry name" value="Ala_racemase_N"/>
</dbReference>
<comment type="function">
    <text evidence="5">Catalyzes the interconversion of L-alanine and D-alanine. May also act on other amino acids.</text>
</comment>
<feature type="modified residue" description="N6-(pyridoxal phosphate)lysine" evidence="5 6">
    <location>
        <position position="50"/>
    </location>
</feature>
<dbReference type="Proteomes" id="UP001302494">
    <property type="component" value="Chromosome"/>
</dbReference>
<keyword evidence="10" id="KW-1185">Reference proteome</keyword>
<dbReference type="GO" id="GO:0030170">
    <property type="term" value="F:pyridoxal phosphate binding"/>
    <property type="evidence" value="ECO:0007669"/>
    <property type="project" value="UniProtKB-UniRule"/>
</dbReference>